<keyword evidence="1" id="KW-0808">Transferase</keyword>
<dbReference type="EMBL" id="BJNE01000022">
    <property type="protein sequence ID" value="GEC13870.1"/>
    <property type="molecule type" value="Genomic_DNA"/>
</dbReference>
<feature type="domain" description="N-acetyltransferase" evidence="4">
    <location>
        <begin position="15"/>
        <end position="178"/>
    </location>
</feature>
<dbReference type="InterPro" id="IPR016181">
    <property type="entry name" value="Acyl_CoA_acyltransferase"/>
</dbReference>
<dbReference type="PROSITE" id="PS51186">
    <property type="entry name" value="GNAT"/>
    <property type="match status" value="1"/>
</dbReference>
<dbReference type="PANTHER" id="PTHR43792:SF8">
    <property type="entry name" value="[RIBOSOMAL PROTEIN US5]-ALANINE N-ACETYLTRANSFERASE"/>
    <property type="match status" value="1"/>
</dbReference>
<evidence type="ECO:0000313" key="6">
    <source>
        <dbReference type="Proteomes" id="UP000316242"/>
    </source>
</evidence>
<keyword evidence="2" id="KW-0012">Acyltransferase</keyword>
<name>A0ABQ0RQ28_GLUNI</name>
<sequence>MNHVALDGHLSLCPLEIADARQLAESYRRNRQHLQPWEPARPAEFFTEAHQAASLAAAAEARRSGLAFPFGLFEHKQLIGRFNISGVVRGAFQSASLGYWIDHEHTGRGLASRAVAALRSAALNDLGLHRLEASTLPYNHGSQRVLEKNGFVRIGMAPNYLKIAGRWQDHYLYQAILHD</sequence>
<proteinExistence type="inferred from homology"/>
<evidence type="ECO:0000256" key="1">
    <source>
        <dbReference type="ARBA" id="ARBA00022679"/>
    </source>
</evidence>
<evidence type="ECO:0000259" key="4">
    <source>
        <dbReference type="PROSITE" id="PS51186"/>
    </source>
</evidence>
<dbReference type="RefSeq" id="WP_141359032.1">
    <property type="nucleotide sequence ID" value="NZ_BAAAWM010000001.1"/>
</dbReference>
<dbReference type="Gene3D" id="3.40.630.30">
    <property type="match status" value="1"/>
</dbReference>
<keyword evidence="6" id="KW-1185">Reference proteome</keyword>
<dbReference type="SUPFAM" id="SSF55729">
    <property type="entry name" value="Acyl-CoA N-acyltransferases (Nat)"/>
    <property type="match status" value="1"/>
</dbReference>
<dbReference type="InterPro" id="IPR000182">
    <property type="entry name" value="GNAT_dom"/>
</dbReference>
<dbReference type="Pfam" id="PF13302">
    <property type="entry name" value="Acetyltransf_3"/>
    <property type="match status" value="1"/>
</dbReference>
<reference evidence="5 6" key="1">
    <citation type="submission" date="2019-06" db="EMBL/GenBank/DDBJ databases">
        <title>Whole genome shotgun sequence of Glutamicibacter nicotianae NBRC 14234.</title>
        <authorList>
            <person name="Hosoyama A."/>
            <person name="Uohara A."/>
            <person name="Ohji S."/>
            <person name="Ichikawa N."/>
        </authorList>
    </citation>
    <scope>NUCLEOTIDE SEQUENCE [LARGE SCALE GENOMIC DNA]</scope>
    <source>
        <strain evidence="5 6">NBRC 14234</strain>
    </source>
</reference>
<evidence type="ECO:0000256" key="3">
    <source>
        <dbReference type="ARBA" id="ARBA00038502"/>
    </source>
</evidence>
<comment type="caution">
    <text evidence="5">The sequence shown here is derived from an EMBL/GenBank/DDBJ whole genome shotgun (WGS) entry which is preliminary data.</text>
</comment>
<gene>
    <name evidence="5" type="ORF">ANI01nite_30730</name>
</gene>
<protein>
    <recommendedName>
        <fullName evidence="4">N-acetyltransferase domain-containing protein</fullName>
    </recommendedName>
</protein>
<organism evidence="5 6">
    <name type="scientific">Glutamicibacter nicotianae</name>
    <name type="common">Arthrobacter nicotianae</name>
    <dbReference type="NCBI Taxonomy" id="37929"/>
    <lineage>
        <taxon>Bacteria</taxon>
        <taxon>Bacillati</taxon>
        <taxon>Actinomycetota</taxon>
        <taxon>Actinomycetes</taxon>
        <taxon>Micrococcales</taxon>
        <taxon>Micrococcaceae</taxon>
        <taxon>Glutamicibacter</taxon>
    </lineage>
</organism>
<dbReference type="Proteomes" id="UP000316242">
    <property type="component" value="Unassembled WGS sequence"/>
</dbReference>
<accession>A0ABQ0RQ28</accession>
<evidence type="ECO:0000313" key="5">
    <source>
        <dbReference type="EMBL" id="GEC13870.1"/>
    </source>
</evidence>
<comment type="similarity">
    <text evidence="3">Belongs to the acetyltransferase family. RimJ subfamily.</text>
</comment>
<dbReference type="InterPro" id="IPR051531">
    <property type="entry name" value="N-acetyltransferase"/>
</dbReference>
<evidence type="ECO:0000256" key="2">
    <source>
        <dbReference type="ARBA" id="ARBA00023315"/>
    </source>
</evidence>
<dbReference type="PANTHER" id="PTHR43792">
    <property type="entry name" value="GNAT FAMILY, PUTATIVE (AFU_ORTHOLOGUE AFUA_3G00765)-RELATED-RELATED"/>
    <property type="match status" value="1"/>
</dbReference>